<dbReference type="Pfam" id="PF03180">
    <property type="entry name" value="Lipoprotein_9"/>
    <property type="match status" value="1"/>
</dbReference>
<proteinExistence type="inferred from homology"/>
<dbReference type="PANTHER" id="PTHR30429:SF0">
    <property type="entry name" value="METHIONINE-BINDING LIPOPROTEIN METQ"/>
    <property type="match status" value="1"/>
</dbReference>
<evidence type="ECO:0000256" key="5">
    <source>
        <dbReference type="ARBA" id="ARBA00023139"/>
    </source>
</evidence>
<evidence type="ECO:0000256" key="2">
    <source>
        <dbReference type="ARBA" id="ARBA00008973"/>
    </source>
</evidence>
<dbReference type="PANTHER" id="PTHR30429">
    <property type="entry name" value="D-METHIONINE-BINDING LIPOPROTEIN METQ"/>
    <property type="match status" value="1"/>
</dbReference>
<feature type="chain" id="PRO_5046476070" evidence="7">
    <location>
        <begin position="28"/>
        <end position="304"/>
    </location>
</feature>
<evidence type="ECO:0000256" key="1">
    <source>
        <dbReference type="ARBA" id="ARBA00004635"/>
    </source>
</evidence>
<accession>A0ABV4UQK5</accession>
<evidence type="ECO:0000256" key="4">
    <source>
        <dbReference type="ARBA" id="ARBA00023136"/>
    </source>
</evidence>
<comment type="similarity">
    <text evidence="2">Belongs to the NlpA lipoprotein family.</text>
</comment>
<dbReference type="EMBL" id="JBHDLJ010000005">
    <property type="protein sequence ID" value="MFB0834532.1"/>
    <property type="molecule type" value="Genomic_DNA"/>
</dbReference>
<keyword evidence="6" id="KW-0449">Lipoprotein</keyword>
<feature type="signal peptide" evidence="7">
    <location>
        <begin position="1"/>
        <end position="27"/>
    </location>
</feature>
<keyword evidence="3 7" id="KW-0732">Signal</keyword>
<evidence type="ECO:0000256" key="6">
    <source>
        <dbReference type="ARBA" id="ARBA00023288"/>
    </source>
</evidence>
<evidence type="ECO:0000256" key="3">
    <source>
        <dbReference type="ARBA" id="ARBA00022729"/>
    </source>
</evidence>
<dbReference type="Proteomes" id="UP001575652">
    <property type="component" value="Unassembled WGS sequence"/>
</dbReference>
<dbReference type="InterPro" id="IPR004872">
    <property type="entry name" value="Lipoprotein_NlpA"/>
</dbReference>
<evidence type="ECO:0000313" key="9">
    <source>
        <dbReference type="Proteomes" id="UP001575652"/>
    </source>
</evidence>
<comment type="subcellular location">
    <subcellularLocation>
        <location evidence="1">Membrane</location>
        <topology evidence="1">Lipid-anchor</topology>
    </subcellularLocation>
</comment>
<dbReference type="SUPFAM" id="SSF53850">
    <property type="entry name" value="Periplasmic binding protein-like II"/>
    <property type="match status" value="1"/>
</dbReference>
<sequence length="304" mass="32332">MKTTAPRSAARRSGTARLAAVAAAALAATQLAGCGLVGGSAGAEAGGDKTITLIATESAPFQEPLRIAAESLAEDGWTLETKFVTDIVQPNIAVANGEFDASFFQHVAYLKQFNEDNNLDNEASFYVYGSPAGIYSATHDDIDDLPDGAKIALPVDPANNGRALKLLDRAGKLEVAEGKPVTHISQKDILDNPHGYTFVEVDQQSLATTLPDVDAGFLFTRLAGELGLTTEQALLFEEDDEQLPYRVVVSGKPGFKDSEKGEALRSALQSDEVREWFEGYIGGALTTPWDSTPAEDLPKWAGGE</sequence>
<keyword evidence="5" id="KW-0564">Palmitate</keyword>
<keyword evidence="9" id="KW-1185">Reference proteome</keyword>
<dbReference type="Gene3D" id="3.40.190.10">
    <property type="entry name" value="Periplasmic binding protein-like II"/>
    <property type="match status" value="2"/>
</dbReference>
<dbReference type="RefSeq" id="WP_373971707.1">
    <property type="nucleotide sequence ID" value="NZ_JBHDLJ010000005.1"/>
</dbReference>
<name>A0ABV4UQK5_9MICC</name>
<protein>
    <submittedName>
        <fullName evidence="8">MetQ/NlpA family ABC transporter substrate-binding protein</fullName>
    </submittedName>
</protein>
<evidence type="ECO:0000256" key="7">
    <source>
        <dbReference type="SAM" id="SignalP"/>
    </source>
</evidence>
<reference evidence="8 9" key="1">
    <citation type="submission" date="2024-09" db="EMBL/GenBank/DDBJ databases">
        <authorList>
            <person name="Salinas-Garcia M.A."/>
            <person name="Prieme A."/>
        </authorList>
    </citation>
    <scope>NUCLEOTIDE SEQUENCE [LARGE SCALE GENOMIC DNA]</scope>
    <source>
        <strain evidence="8 9">DSM 21081</strain>
    </source>
</reference>
<comment type="caution">
    <text evidence="8">The sequence shown here is derived from an EMBL/GenBank/DDBJ whole genome shotgun (WGS) entry which is preliminary data.</text>
</comment>
<organism evidence="8 9">
    <name type="scientific">Arthrobacter halodurans</name>
    <dbReference type="NCBI Taxonomy" id="516699"/>
    <lineage>
        <taxon>Bacteria</taxon>
        <taxon>Bacillati</taxon>
        <taxon>Actinomycetota</taxon>
        <taxon>Actinomycetes</taxon>
        <taxon>Micrococcales</taxon>
        <taxon>Micrococcaceae</taxon>
        <taxon>Arthrobacter</taxon>
    </lineage>
</organism>
<gene>
    <name evidence="8" type="ORF">ACETWP_08020</name>
</gene>
<evidence type="ECO:0000313" key="8">
    <source>
        <dbReference type="EMBL" id="MFB0834532.1"/>
    </source>
</evidence>
<keyword evidence="4" id="KW-0472">Membrane</keyword>